<feature type="domain" description="Histidine kinase" evidence="6">
    <location>
        <begin position="1"/>
        <end position="96"/>
    </location>
</feature>
<dbReference type="InterPro" id="IPR003594">
    <property type="entry name" value="HATPase_dom"/>
</dbReference>
<organism evidence="7 8">
    <name type="scientific">Candidatus Magasanikbacteria bacterium RIFCSPLOWO2_12_FULL_43_12</name>
    <dbReference type="NCBI Taxonomy" id="1798692"/>
    <lineage>
        <taxon>Bacteria</taxon>
        <taxon>Candidatus Magasanikiibacteriota</taxon>
    </lineage>
</organism>
<dbReference type="Proteomes" id="UP000178347">
    <property type="component" value="Unassembled WGS sequence"/>
</dbReference>
<evidence type="ECO:0000256" key="1">
    <source>
        <dbReference type="ARBA" id="ARBA00000085"/>
    </source>
</evidence>
<dbReference type="PROSITE" id="PS50109">
    <property type="entry name" value="HIS_KIN"/>
    <property type="match status" value="1"/>
</dbReference>
<dbReference type="GO" id="GO:0004673">
    <property type="term" value="F:protein histidine kinase activity"/>
    <property type="evidence" value="ECO:0007669"/>
    <property type="project" value="UniProtKB-EC"/>
</dbReference>
<dbReference type="STRING" id="1798692.A3G00_00145"/>
<evidence type="ECO:0000259" key="6">
    <source>
        <dbReference type="PROSITE" id="PS50109"/>
    </source>
</evidence>
<gene>
    <name evidence="7" type="ORF">A3G00_00145</name>
</gene>
<dbReference type="InterPro" id="IPR036890">
    <property type="entry name" value="HATPase_C_sf"/>
</dbReference>
<dbReference type="SUPFAM" id="SSF55874">
    <property type="entry name" value="ATPase domain of HSP90 chaperone/DNA topoisomerase II/histidine kinase"/>
    <property type="match status" value="1"/>
</dbReference>
<dbReference type="GO" id="GO:0000160">
    <property type="term" value="P:phosphorelay signal transduction system"/>
    <property type="evidence" value="ECO:0007669"/>
    <property type="project" value="UniProtKB-KW"/>
</dbReference>
<dbReference type="InterPro" id="IPR004358">
    <property type="entry name" value="Sig_transdc_His_kin-like_C"/>
</dbReference>
<dbReference type="Pfam" id="PF02518">
    <property type="entry name" value="HATPase_c"/>
    <property type="match status" value="1"/>
</dbReference>
<accession>A0A1F6MRJ8</accession>
<evidence type="ECO:0000256" key="4">
    <source>
        <dbReference type="ARBA" id="ARBA00022777"/>
    </source>
</evidence>
<comment type="catalytic activity">
    <reaction evidence="1">
        <text>ATP + protein L-histidine = ADP + protein N-phospho-L-histidine.</text>
        <dbReference type="EC" id="2.7.13.3"/>
    </reaction>
</comment>
<evidence type="ECO:0000313" key="7">
    <source>
        <dbReference type="EMBL" id="OGH74271.1"/>
    </source>
</evidence>
<sequence length="107" mass="11352">MDAQTALEDSIAIKVADTGYGIPKDQQNKIFTKLFRADNVREKDTEGTGLGLYIVKSIIDHSGGKIWFSSPGGSALGGESSENPGTTFYVTLPLAGMKKKEGAKALT</sequence>
<dbReference type="EC" id="2.7.13.3" evidence="2"/>
<keyword evidence="3" id="KW-0808">Transferase</keyword>
<dbReference type="PANTHER" id="PTHR43711">
    <property type="entry name" value="TWO-COMPONENT HISTIDINE KINASE"/>
    <property type="match status" value="1"/>
</dbReference>
<evidence type="ECO:0000256" key="3">
    <source>
        <dbReference type="ARBA" id="ARBA00022679"/>
    </source>
</evidence>
<dbReference type="AlphaFoldDB" id="A0A1F6MRJ8"/>
<dbReference type="SMART" id="SM00387">
    <property type="entry name" value="HATPase_c"/>
    <property type="match status" value="1"/>
</dbReference>
<proteinExistence type="predicted"/>
<dbReference type="EMBL" id="MFQN01000020">
    <property type="protein sequence ID" value="OGH74271.1"/>
    <property type="molecule type" value="Genomic_DNA"/>
</dbReference>
<dbReference type="Gene3D" id="3.30.565.10">
    <property type="entry name" value="Histidine kinase-like ATPase, C-terminal domain"/>
    <property type="match status" value="1"/>
</dbReference>
<evidence type="ECO:0000256" key="5">
    <source>
        <dbReference type="ARBA" id="ARBA00023012"/>
    </source>
</evidence>
<dbReference type="InterPro" id="IPR005467">
    <property type="entry name" value="His_kinase_dom"/>
</dbReference>
<keyword evidence="4" id="KW-0418">Kinase</keyword>
<protein>
    <recommendedName>
        <fullName evidence="2">histidine kinase</fullName>
        <ecNumber evidence="2">2.7.13.3</ecNumber>
    </recommendedName>
</protein>
<dbReference type="PRINTS" id="PR00344">
    <property type="entry name" value="BCTRLSENSOR"/>
</dbReference>
<dbReference type="InterPro" id="IPR050736">
    <property type="entry name" value="Sensor_HK_Regulatory"/>
</dbReference>
<name>A0A1F6MRJ8_9BACT</name>
<dbReference type="PANTHER" id="PTHR43711:SF1">
    <property type="entry name" value="HISTIDINE KINASE 1"/>
    <property type="match status" value="1"/>
</dbReference>
<comment type="caution">
    <text evidence="7">The sequence shown here is derived from an EMBL/GenBank/DDBJ whole genome shotgun (WGS) entry which is preliminary data.</text>
</comment>
<reference evidence="7 8" key="1">
    <citation type="journal article" date="2016" name="Nat. Commun.">
        <title>Thousands of microbial genomes shed light on interconnected biogeochemical processes in an aquifer system.</title>
        <authorList>
            <person name="Anantharaman K."/>
            <person name="Brown C.T."/>
            <person name="Hug L.A."/>
            <person name="Sharon I."/>
            <person name="Castelle C.J."/>
            <person name="Probst A.J."/>
            <person name="Thomas B.C."/>
            <person name="Singh A."/>
            <person name="Wilkins M.J."/>
            <person name="Karaoz U."/>
            <person name="Brodie E.L."/>
            <person name="Williams K.H."/>
            <person name="Hubbard S.S."/>
            <person name="Banfield J.F."/>
        </authorList>
    </citation>
    <scope>NUCLEOTIDE SEQUENCE [LARGE SCALE GENOMIC DNA]</scope>
</reference>
<keyword evidence="5" id="KW-0902">Two-component regulatory system</keyword>
<evidence type="ECO:0000313" key="8">
    <source>
        <dbReference type="Proteomes" id="UP000178347"/>
    </source>
</evidence>
<evidence type="ECO:0000256" key="2">
    <source>
        <dbReference type="ARBA" id="ARBA00012438"/>
    </source>
</evidence>